<reference evidence="9 10" key="1">
    <citation type="submission" date="2023-01" db="EMBL/GenBank/DDBJ databases">
        <title>Analysis of 21 Apiospora genomes using comparative genomics revels a genus with tremendous synthesis potential of carbohydrate active enzymes and secondary metabolites.</title>
        <authorList>
            <person name="Sorensen T."/>
        </authorList>
    </citation>
    <scope>NUCLEOTIDE SEQUENCE [LARGE SCALE GENOMIC DNA]</scope>
    <source>
        <strain evidence="9 10">CBS 83171</strain>
    </source>
</reference>
<evidence type="ECO:0000256" key="5">
    <source>
        <dbReference type="ARBA" id="ARBA00023295"/>
    </source>
</evidence>
<gene>
    <name evidence="9" type="ORF">PG996_000185</name>
</gene>
<name>A0ABR1WD15_9PEZI</name>
<dbReference type="GO" id="GO:0016787">
    <property type="term" value="F:hydrolase activity"/>
    <property type="evidence" value="ECO:0007669"/>
    <property type="project" value="UniProtKB-KW"/>
</dbReference>
<evidence type="ECO:0000256" key="2">
    <source>
        <dbReference type="ARBA" id="ARBA00005641"/>
    </source>
</evidence>
<evidence type="ECO:0000256" key="6">
    <source>
        <dbReference type="RuleBase" id="RU361153"/>
    </source>
</evidence>
<sequence>MLFHNFVLLGLAPIAALAKVQYLKGVAVAGGDFGCQIDGTCPLSSAQLPGDGADQMKHFVSDLGMNMMRLPISWQFLVNNQLSGSLDANNLGKYDQLVQSCLKTGAHCMIDIHNFARWNGGVIGQGGPTDDQFVSLWSQLATKYAGNDKIAFEIMNEPHDLDINIWAQTCQKVVTAIRQAGANSQMILLPGTNFDSAATLVSSGSATAMMGVKNPDGSTDNLVLDIHKYLDEDNSGTHKECVTDNVDAFNNVATFLRDNGRKGFVSESGASTAASCIKAFCSQNNFINANSDVFVGFVGWAAGSFDPSYVMGLTPTKQNGKLVDNQLMMQCIIAPWKSFGNNLANNGTGTGIAQPTAPRPTTLITATGHATPSLSPSGTTMVLPPALLNPTVTGNLVTIPLLTAAPTVVTKASTRPINSNTEMFITSAISDMKTMTRLFSATDLAPEMPQPTYSPAAINPLGGSVSTPAGLPKAAGTPGAPVISGAGASATVGKAACGLMLVGTFVVMLL</sequence>
<feature type="domain" description="Glycoside hydrolase family 5" evidence="8">
    <location>
        <begin position="52"/>
        <end position="302"/>
    </location>
</feature>
<dbReference type="SUPFAM" id="SSF51445">
    <property type="entry name" value="(Trans)glycosidases"/>
    <property type="match status" value="1"/>
</dbReference>
<feature type="chain" id="PRO_5045358441" description="cellulase" evidence="7">
    <location>
        <begin position="19"/>
        <end position="510"/>
    </location>
</feature>
<dbReference type="EMBL" id="JAQQWM010000001">
    <property type="protein sequence ID" value="KAK8081404.1"/>
    <property type="molecule type" value="Genomic_DNA"/>
</dbReference>
<dbReference type="InterPro" id="IPR018087">
    <property type="entry name" value="Glyco_hydro_5_CS"/>
</dbReference>
<evidence type="ECO:0000256" key="3">
    <source>
        <dbReference type="ARBA" id="ARBA00012601"/>
    </source>
</evidence>
<dbReference type="Pfam" id="PF00150">
    <property type="entry name" value="Cellulase"/>
    <property type="match status" value="1"/>
</dbReference>
<evidence type="ECO:0000313" key="10">
    <source>
        <dbReference type="Proteomes" id="UP001446871"/>
    </source>
</evidence>
<keyword evidence="5 6" id="KW-0326">Glycosidase</keyword>
<accession>A0ABR1WD15</accession>
<comment type="caution">
    <text evidence="9">The sequence shown here is derived from an EMBL/GenBank/DDBJ whole genome shotgun (WGS) entry which is preliminary data.</text>
</comment>
<evidence type="ECO:0000256" key="7">
    <source>
        <dbReference type="SAM" id="SignalP"/>
    </source>
</evidence>
<comment type="similarity">
    <text evidence="2 6">Belongs to the glycosyl hydrolase 5 (cellulase A) family.</text>
</comment>
<dbReference type="EC" id="3.2.1.4" evidence="3"/>
<dbReference type="InterPro" id="IPR017853">
    <property type="entry name" value="GH"/>
</dbReference>
<dbReference type="Gene3D" id="3.20.20.80">
    <property type="entry name" value="Glycosidases"/>
    <property type="match status" value="1"/>
</dbReference>
<dbReference type="PROSITE" id="PS00659">
    <property type="entry name" value="GLYCOSYL_HYDROL_F5"/>
    <property type="match status" value="1"/>
</dbReference>
<keyword evidence="10" id="KW-1185">Reference proteome</keyword>
<dbReference type="InterPro" id="IPR001547">
    <property type="entry name" value="Glyco_hydro_5"/>
</dbReference>
<keyword evidence="4 6" id="KW-0378">Hydrolase</keyword>
<evidence type="ECO:0000313" key="9">
    <source>
        <dbReference type="EMBL" id="KAK8081404.1"/>
    </source>
</evidence>
<evidence type="ECO:0000256" key="4">
    <source>
        <dbReference type="ARBA" id="ARBA00022801"/>
    </source>
</evidence>
<proteinExistence type="inferred from homology"/>
<evidence type="ECO:0000259" key="8">
    <source>
        <dbReference type="Pfam" id="PF00150"/>
    </source>
</evidence>
<dbReference type="PANTHER" id="PTHR34142:SF5">
    <property type="entry name" value="CBM1 DOMAIN-CONTAINING PROTEIN"/>
    <property type="match status" value="1"/>
</dbReference>
<dbReference type="Proteomes" id="UP001446871">
    <property type="component" value="Unassembled WGS sequence"/>
</dbReference>
<organism evidence="9 10">
    <name type="scientific">Apiospora saccharicola</name>
    <dbReference type="NCBI Taxonomy" id="335842"/>
    <lineage>
        <taxon>Eukaryota</taxon>
        <taxon>Fungi</taxon>
        <taxon>Dikarya</taxon>
        <taxon>Ascomycota</taxon>
        <taxon>Pezizomycotina</taxon>
        <taxon>Sordariomycetes</taxon>
        <taxon>Xylariomycetidae</taxon>
        <taxon>Amphisphaeriales</taxon>
        <taxon>Apiosporaceae</taxon>
        <taxon>Apiospora</taxon>
    </lineage>
</organism>
<dbReference type="PANTHER" id="PTHR34142">
    <property type="entry name" value="ENDO-BETA-1,4-GLUCANASE A"/>
    <property type="match status" value="1"/>
</dbReference>
<evidence type="ECO:0000256" key="1">
    <source>
        <dbReference type="ARBA" id="ARBA00000966"/>
    </source>
</evidence>
<feature type="signal peptide" evidence="7">
    <location>
        <begin position="1"/>
        <end position="18"/>
    </location>
</feature>
<protein>
    <recommendedName>
        <fullName evidence="3">cellulase</fullName>
        <ecNumber evidence="3">3.2.1.4</ecNumber>
    </recommendedName>
</protein>
<comment type="catalytic activity">
    <reaction evidence="1">
        <text>Endohydrolysis of (1-&gt;4)-beta-D-glucosidic linkages in cellulose, lichenin and cereal beta-D-glucans.</text>
        <dbReference type="EC" id="3.2.1.4"/>
    </reaction>
</comment>
<keyword evidence="7" id="KW-0732">Signal</keyword>